<organism evidence="1 2">
    <name type="scientific">Gordonia desulfuricans</name>
    <dbReference type="NCBI Taxonomy" id="89051"/>
    <lineage>
        <taxon>Bacteria</taxon>
        <taxon>Bacillati</taxon>
        <taxon>Actinomycetota</taxon>
        <taxon>Actinomycetes</taxon>
        <taxon>Mycobacteriales</taxon>
        <taxon>Gordoniaceae</taxon>
        <taxon>Gordonia</taxon>
    </lineage>
</organism>
<proteinExistence type="predicted"/>
<keyword evidence="2" id="KW-1185">Reference proteome</keyword>
<dbReference type="InterPro" id="IPR023393">
    <property type="entry name" value="START-like_dom_sf"/>
</dbReference>
<dbReference type="Pfam" id="PF10604">
    <property type="entry name" value="Polyketide_cyc2"/>
    <property type="match status" value="1"/>
</dbReference>
<dbReference type="RefSeq" id="WP_053776636.1">
    <property type="nucleotide sequence ID" value="NZ_JAADZU010000083.1"/>
</dbReference>
<evidence type="ECO:0000313" key="1">
    <source>
        <dbReference type="EMBL" id="NDK91785.1"/>
    </source>
</evidence>
<reference evidence="1 2" key="1">
    <citation type="submission" date="2020-01" db="EMBL/GenBank/DDBJ databases">
        <title>Investigation of new actinobacteria for the biodesulphurisation of diesel fuel.</title>
        <authorList>
            <person name="Athi Narayanan S.M."/>
        </authorList>
    </citation>
    <scope>NUCLEOTIDE SEQUENCE [LARGE SCALE GENOMIC DNA]</scope>
    <source>
        <strain evidence="1 2">213E</strain>
    </source>
</reference>
<sequence>MRSRHVSQVIAVPVARVYDFAADPDNLPRWAAGLARSTVTRRGDLLVADSPMGEVTVRFVERNDFGILDHDVTLPNGVVVTNPIRVLAHPDGAEVVFTLRQLDMSDEQFEQDAAMVADDLARLRDLVEQPA</sequence>
<accession>A0A7K3LU23</accession>
<name>A0A7K3LU23_9ACTN</name>
<dbReference type="EMBL" id="JAADZU010000083">
    <property type="protein sequence ID" value="NDK91785.1"/>
    <property type="molecule type" value="Genomic_DNA"/>
</dbReference>
<dbReference type="Gene3D" id="3.30.530.20">
    <property type="match status" value="1"/>
</dbReference>
<dbReference type="Proteomes" id="UP000466307">
    <property type="component" value="Unassembled WGS sequence"/>
</dbReference>
<protein>
    <submittedName>
        <fullName evidence="1">SRPBCC family protein</fullName>
    </submittedName>
</protein>
<evidence type="ECO:0000313" key="2">
    <source>
        <dbReference type="Proteomes" id="UP000466307"/>
    </source>
</evidence>
<gene>
    <name evidence="1" type="ORF">GYA93_19735</name>
</gene>
<dbReference type="AlphaFoldDB" id="A0A7K3LU23"/>
<dbReference type="InterPro" id="IPR019587">
    <property type="entry name" value="Polyketide_cyclase/dehydratase"/>
</dbReference>
<dbReference type="SUPFAM" id="SSF55961">
    <property type="entry name" value="Bet v1-like"/>
    <property type="match status" value="1"/>
</dbReference>
<comment type="caution">
    <text evidence="1">The sequence shown here is derived from an EMBL/GenBank/DDBJ whole genome shotgun (WGS) entry which is preliminary data.</text>
</comment>